<evidence type="ECO:0000313" key="3">
    <source>
        <dbReference type="Proteomes" id="UP000264071"/>
    </source>
</evidence>
<evidence type="ECO:0000313" key="2">
    <source>
        <dbReference type="EMBL" id="HCT55802.1"/>
    </source>
</evidence>
<name>A0A3D4V4W8_9BACT</name>
<dbReference type="InterPro" id="IPR016161">
    <property type="entry name" value="Ald_DH/histidinol_DH"/>
</dbReference>
<dbReference type="InterPro" id="IPR008670">
    <property type="entry name" value="CoA_reduct_LuxC"/>
</dbReference>
<dbReference type="GO" id="GO:0008218">
    <property type="term" value="P:bioluminescence"/>
    <property type="evidence" value="ECO:0007669"/>
    <property type="project" value="InterPro"/>
</dbReference>
<comment type="caution">
    <text evidence="2">The sequence shown here is derived from an EMBL/GenBank/DDBJ whole genome shotgun (WGS) entry which is preliminary data.</text>
</comment>
<dbReference type="SUPFAM" id="SSF53720">
    <property type="entry name" value="ALDH-like"/>
    <property type="match status" value="1"/>
</dbReference>
<dbReference type="Pfam" id="PF05893">
    <property type="entry name" value="LuxC"/>
    <property type="match status" value="1"/>
</dbReference>
<organism evidence="2 3">
    <name type="scientific">Gemmatimonas aurantiaca</name>
    <dbReference type="NCBI Taxonomy" id="173480"/>
    <lineage>
        <taxon>Bacteria</taxon>
        <taxon>Pseudomonadati</taxon>
        <taxon>Gemmatimonadota</taxon>
        <taxon>Gemmatimonadia</taxon>
        <taxon>Gemmatimonadales</taxon>
        <taxon>Gemmatimonadaceae</taxon>
        <taxon>Gemmatimonas</taxon>
    </lineage>
</organism>
<keyword evidence="1" id="KW-0521">NADP</keyword>
<dbReference type="GO" id="GO:0003995">
    <property type="term" value="F:acyl-CoA dehydrogenase activity"/>
    <property type="evidence" value="ECO:0007669"/>
    <property type="project" value="InterPro"/>
</dbReference>
<proteinExistence type="predicted"/>
<accession>A0A3D4V4W8</accession>
<protein>
    <submittedName>
        <fullName evidence="2">Gamma-glutamyl phosphate reductase</fullName>
    </submittedName>
</protein>
<reference evidence="2 3" key="1">
    <citation type="journal article" date="2018" name="Nat. Biotechnol.">
        <title>A standardized bacterial taxonomy based on genome phylogeny substantially revises the tree of life.</title>
        <authorList>
            <person name="Parks D.H."/>
            <person name="Chuvochina M."/>
            <person name="Waite D.W."/>
            <person name="Rinke C."/>
            <person name="Skarshewski A."/>
            <person name="Chaumeil P.A."/>
            <person name="Hugenholtz P."/>
        </authorList>
    </citation>
    <scope>NUCLEOTIDE SEQUENCE [LARGE SCALE GENOMIC DNA]</scope>
    <source>
        <strain evidence="2">UBA8844</strain>
    </source>
</reference>
<dbReference type="OMA" id="FHIAPSN"/>
<dbReference type="Proteomes" id="UP000264071">
    <property type="component" value="Unassembled WGS sequence"/>
</dbReference>
<dbReference type="AlphaFoldDB" id="A0A3D4V4W8"/>
<gene>
    <name evidence="2" type="ORF">DGD08_01175</name>
</gene>
<dbReference type="EMBL" id="DPIY01000001">
    <property type="protein sequence ID" value="HCT55802.1"/>
    <property type="molecule type" value="Genomic_DNA"/>
</dbReference>
<sequence length="402" mass="43789">MTVDIEQIAQQLHAAPSLVPFDARTLAFTHALSRALSSDPSLRREGAVQALAFWLRPVETRRLETHLRAVERSESVLVPRGTVFHVPPSNVDTLFVYSWILSLLMGNRNVVRLSQRLSGIGARVATVVETVLQDSEHADVAAGAVFVRYGHDDALTTALSALCDVRVLWGGDAAVSSLRALPLPPHAIELVFPDRYSASALHAGAVEALDESARDALADRFANDAFWFDQNACASPRLVAWIGDAVTADRVRGDFWQRVAAAATRRGVYSEAGTVLAKLTEAARATIDEGATHVLTVSPEVTVVQLGTLDTLRRVAPGGGLFHDVVLPSLEALGSHLARRDQTLTVFGLSREDIVQAARHFNGRGIDRFVPVGQALAFHHVWDGYDLFQQFTRRVHIAPQGW</sequence>
<evidence type="ECO:0000256" key="1">
    <source>
        <dbReference type="ARBA" id="ARBA00022857"/>
    </source>
</evidence>